<dbReference type="RefSeq" id="WP_059265786.1">
    <property type="nucleotide sequence ID" value="NZ_KQ948366.1"/>
</dbReference>
<dbReference type="Pfam" id="PF08100">
    <property type="entry name" value="Dimerisation"/>
    <property type="match status" value="1"/>
</dbReference>
<evidence type="ECO:0000259" key="6">
    <source>
        <dbReference type="Pfam" id="PF08100"/>
    </source>
</evidence>
<dbReference type="AlphaFoldDB" id="A0A117QB19"/>
<evidence type="ECO:0000256" key="1">
    <source>
        <dbReference type="ARBA" id="ARBA00022603"/>
    </source>
</evidence>
<keyword evidence="1 7" id="KW-0489">Methyltransferase</keyword>
<gene>
    <name evidence="7" type="ORF">AQJ11_34095</name>
</gene>
<dbReference type="GO" id="GO:0008171">
    <property type="term" value="F:O-methyltransferase activity"/>
    <property type="evidence" value="ECO:0007669"/>
    <property type="project" value="InterPro"/>
</dbReference>
<evidence type="ECO:0000256" key="3">
    <source>
        <dbReference type="ARBA" id="ARBA00022691"/>
    </source>
</evidence>
<dbReference type="Proteomes" id="UP000053398">
    <property type="component" value="Unassembled WGS sequence"/>
</dbReference>
<dbReference type="Gene3D" id="1.10.10.10">
    <property type="entry name" value="Winged helix-like DNA-binding domain superfamily/Winged helix DNA-binding domain"/>
    <property type="match status" value="1"/>
</dbReference>
<dbReference type="InterPro" id="IPR012967">
    <property type="entry name" value="COMT_dimerisation"/>
</dbReference>
<proteinExistence type="predicted"/>
<keyword evidence="2 7" id="KW-0808">Transferase</keyword>
<dbReference type="SUPFAM" id="SSF46785">
    <property type="entry name" value="Winged helix' DNA-binding domain"/>
    <property type="match status" value="1"/>
</dbReference>
<evidence type="ECO:0000256" key="4">
    <source>
        <dbReference type="PIRSR" id="PIRSR005739-1"/>
    </source>
</evidence>
<dbReference type="Pfam" id="PF00891">
    <property type="entry name" value="Methyltransf_2"/>
    <property type="match status" value="1"/>
</dbReference>
<dbReference type="Gene3D" id="3.40.50.150">
    <property type="entry name" value="Vaccinia Virus protein VP39"/>
    <property type="match status" value="1"/>
</dbReference>
<dbReference type="InterPro" id="IPR001077">
    <property type="entry name" value="COMT_C"/>
</dbReference>
<keyword evidence="3" id="KW-0949">S-adenosyl-L-methionine</keyword>
<dbReference type="GO" id="GO:0032259">
    <property type="term" value="P:methylation"/>
    <property type="evidence" value="ECO:0007669"/>
    <property type="project" value="UniProtKB-KW"/>
</dbReference>
<dbReference type="InterPro" id="IPR036388">
    <property type="entry name" value="WH-like_DNA-bd_sf"/>
</dbReference>
<dbReference type="PIRSF" id="PIRSF005739">
    <property type="entry name" value="O-mtase"/>
    <property type="match status" value="1"/>
</dbReference>
<evidence type="ECO:0000313" key="7">
    <source>
        <dbReference type="EMBL" id="KUN18479.1"/>
    </source>
</evidence>
<keyword evidence="8" id="KW-1185">Reference proteome</keyword>
<evidence type="ECO:0000256" key="2">
    <source>
        <dbReference type="ARBA" id="ARBA00022679"/>
    </source>
</evidence>
<dbReference type="PROSITE" id="PS51683">
    <property type="entry name" value="SAM_OMT_II"/>
    <property type="match status" value="1"/>
</dbReference>
<accession>A0A117QB19</accession>
<dbReference type="InterPro" id="IPR029063">
    <property type="entry name" value="SAM-dependent_MTases_sf"/>
</dbReference>
<feature type="active site" description="Proton acceptor" evidence="4">
    <location>
        <position position="248"/>
    </location>
</feature>
<dbReference type="PANTHER" id="PTHR43712:SF2">
    <property type="entry name" value="O-METHYLTRANSFERASE CICE"/>
    <property type="match status" value="1"/>
</dbReference>
<dbReference type="GO" id="GO:0046983">
    <property type="term" value="F:protein dimerization activity"/>
    <property type="evidence" value="ECO:0007669"/>
    <property type="project" value="InterPro"/>
</dbReference>
<dbReference type="InterPro" id="IPR036390">
    <property type="entry name" value="WH_DNA-bd_sf"/>
</dbReference>
<reference evidence="7 8" key="1">
    <citation type="submission" date="2015-10" db="EMBL/GenBank/DDBJ databases">
        <title>Draft genome sequence of Streptomyces corchorusii DSM 40340, type strain for the species Streptomyces corchorusii.</title>
        <authorList>
            <person name="Ruckert C."/>
            <person name="Winkler A."/>
            <person name="Kalinowski J."/>
            <person name="Kampfer P."/>
            <person name="Glaeser S."/>
        </authorList>
    </citation>
    <scope>NUCLEOTIDE SEQUENCE [LARGE SCALE GENOMIC DNA]</scope>
    <source>
        <strain evidence="7 8">DSM 40340</strain>
    </source>
</reference>
<dbReference type="PANTHER" id="PTHR43712">
    <property type="entry name" value="PUTATIVE (AFU_ORTHOLOGUE AFUA_4G14580)-RELATED"/>
    <property type="match status" value="1"/>
</dbReference>
<evidence type="ECO:0000259" key="5">
    <source>
        <dbReference type="Pfam" id="PF00891"/>
    </source>
</evidence>
<dbReference type="CDD" id="cd02440">
    <property type="entry name" value="AdoMet_MTases"/>
    <property type="match status" value="1"/>
</dbReference>
<protein>
    <submittedName>
        <fullName evidence="7">Methyltransferase</fullName>
    </submittedName>
</protein>
<evidence type="ECO:0000313" key="8">
    <source>
        <dbReference type="Proteomes" id="UP000053398"/>
    </source>
</evidence>
<sequence length="343" mass="37928">MTTTGTPAVTTRLLHEISRGYLKTALLRTAMELRLFDGVGEHGAEAGALADERSVDPRALRIVLDALVSIGLLRKEAGRYTLPPGGREYLLSSGAQYFGGAVRLGASDWEWEAQRRLTDAVRKGGTVLTEHYLTPELDYWEDFAEHTTWFNNGAAEVLADQLVPWARGRASVDVLDVAASHGAYGFTFARREPRARIWCLDWPNVLPHTRRNAERLGLADRLYLLPGDMFEVPLGGPYDILLVTNVLHHFAQDTAVRLLTRLSDAVKPGGRIAVVGHTYREGDDPARNPMPFLFSVSMLAQTHDGETHSVEAYERMLSASGFTGTRMYTGPKAQHTVFLAEKA</sequence>
<dbReference type="EMBL" id="LMWP01000043">
    <property type="protein sequence ID" value="KUN18479.1"/>
    <property type="molecule type" value="Genomic_DNA"/>
</dbReference>
<feature type="domain" description="O-methyltransferase dimerisation" evidence="6">
    <location>
        <begin position="17"/>
        <end position="90"/>
    </location>
</feature>
<dbReference type="InterPro" id="IPR016461">
    <property type="entry name" value="COMT-like"/>
</dbReference>
<organism evidence="7 8">
    <name type="scientific">Streptomyces corchorusii</name>
    <name type="common">Streptomyces chibaensis</name>
    <dbReference type="NCBI Taxonomy" id="1903"/>
    <lineage>
        <taxon>Bacteria</taxon>
        <taxon>Bacillati</taxon>
        <taxon>Actinomycetota</taxon>
        <taxon>Actinomycetes</taxon>
        <taxon>Kitasatosporales</taxon>
        <taxon>Streptomycetaceae</taxon>
        <taxon>Streptomyces</taxon>
    </lineage>
</organism>
<comment type="caution">
    <text evidence="7">The sequence shown here is derived from an EMBL/GenBank/DDBJ whole genome shotgun (WGS) entry which is preliminary data.</text>
</comment>
<feature type="domain" description="O-methyltransferase C-terminal" evidence="5">
    <location>
        <begin position="117"/>
        <end position="322"/>
    </location>
</feature>
<name>A0A117QB19_STRCK</name>
<dbReference type="SUPFAM" id="SSF53335">
    <property type="entry name" value="S-adenosyl-L-methionine-dependent methyltransferases"/>
    <property type="match status" value="1"/>
</dbReference>